<organism evidence="2 3">
    <name type="scientific">candidate division WWE3 bacterium GW2011_GWB1_41_6</name>
    <dbReference type="NCBI Taxonomy" id="1619112"/>
    <lineage>
        <taxon>Bacteria</taxon>
        <taxon>Katanobacteria</taxon>
    </lineage>
</organism>
<proteinExistence type="predicted"/>
<comment type="caution">
    <text evidence="2">The sequence shown here is derived from an EMBL/GenBank/DDBJ whole genome shotgun (WGS) entry which is preliminary data.</text>
</comment>
<evidence type="ECO:0000313" key="2">
    <source>
        <dbReference type="EMBL" id="KKS17050.1"/>
    </source>
</evidence>
<reference evidence="2 3" key="1">
    <citation type="journal article" date="2015" name="Nature">
        <title>rRNA introns, odd ribosomes, and small enigmatic genomes across a large radiation of phyla.</title>
        <authorList>
            <person name="Brown C.T."/>
            <person name="Hug L.A."/>
            <person name="Thomas B.C."/>
            <person name="Sharon I."/>
            <person name="Castelle C.J."/>
            <person name="Singh A."/>
            <person name="Wilkins M.J."/>
            <person name="Williams K.H."/>
            <person name="Banfield J.F."/>
        </authorList>
    </citation>
    <scope>NUCLEOTIDE SEQUENCE [LARGE SCALE GENOMIC DNA]</scope>
</reference>
<dbReference type="Gene3D" id="2.20.28.30">
    <property type="entry name" value="RNA polymerase ii, chain L"/>
    <property type="match status" value="1"/>
</dbReference>
<dbReference type="InterPro" id="IPR024439">
    <property type="entry name" value="RNHCP"/>
</dbReference>
<dbReference type="AlphaFoldDB" id="A0A0G0WWA9"/>
<name>A0A0G0WWA9_UNCKA</name>
<evidence type="ECO:0000313" key="3">
    <source>
        <dbReference type="Proteomes" id="UP000034163"/>
    </source>
</evidence>
<sequence>MRTPSTTCLSLSVLTSVFKCMNCGKNVPEKAPGTKNRNHCPYCLYSLHVDEEVGDRKAHCGGLMPAVGKMIKKDGEEVLVHICDICGMVRKNRVAGDDSIELVDNLPALL</sequence>
<dbReference type="EMBL" id="LCBS01000008">
    <property type="protein sequence ID" value="KKS17050.1"/>
    <property type="molecule type" value="Genomic_DNA"/>
</dbReference>
<dbReference type="Pfam" id="PF12647">
    <property type="entry name" value="RNHCP"/>
    <property type="match status" value="1"/>
</dbReference>
<evidence type="ECO:0000259" key="1">
    <source>
        <dbReference type="Pfam" id="PF12647"/>
    </source>
</evidence>
<protein>
    <recommendedName>
        <fullName evidence="1">RNHCP domain-containing protein</fullName>
    </recommendedName>
</protein>
<accession>A0A0G0WWA9</accession>
<gene>
    <name evidence="2" type="ORF">UU72_C0008G0032</name>
</gene>
<dbReference type="Proteomes" id="UP000034163">
    <property type="component" value="Unassembled WGS sequence"/>
</dbReference>
<feature type="domain" description="RNHCP" evidence="1">
    <location>
        <begin position="17"/>
        <end position="100"/>
    </location>
</feature>